<proteinExistence type="predicted"/>
<sequence>MAFNRKDSLGAYWFRRGYEAQGACRGADYLVNTTANFIVANEDNYALAA</sequence>
<dbReference type="AlphaFoldDB" id="A0A382DXX8"/>
<evidence type="ECO:0000313" key="1">
    <source>
        <dbReference type="EMBL" id="SVB43366.1"/>
    </source>
</evidence>
<dbReference type="EMBL" id="UINC01041712">
    <property type="protein sequence ID" value="SVB43366.1"/>
    <property type="molecule type" value="Genomic_DNA"/>
</dbReference>
<name>A0A382DXX8_9ZZZZ</name>
<gene>
    <name evidence="1" type="ORF">METZ01_LOCUS196220</name>
</gene>
<accession>A0A382DXX8</accession>
<protein>
    <submittedName>
        <fullName evidence="1">Uncharacterized protein</fullName>
    </submittedName>
</protein>
<reference evidence="1" key="1">
    <citation type="submission" date="2018-05" db="EMBL/GenBank/DDBJ databases">
        <authorList>
            <person name="Lanie J.A."/>
            <person name="Ng W.-L."/>
            <person name="Kazmierczak K.M."/>
            <person name="Andrzejewski T.M."/>
            <person name="Davidsen T.M."/>
            <person name="Wayne K.J."/>
            <person name="Tettelin H."/>
            <person name="Glass J.I."/>
            <person name="Rusch D."/>
            <person name="Podicherti R."/>
            <person name="Tsui H.-C.T."/>
            <person name="Winkler M.E."/>
        </authorList>
    </citation>
    <scope>NUCLEOTIDE SEQUENCE</scope>
</reference>
<organism evidence="1">
    <name type="scientific">marine metagenome</name>
    <dbReference type="NCBI Taxonomy" id="408172"/>
    <lineage>
        <taxon>unclassified sequences</taxon>
        <taxon>metagenomes</taxon>
        <taxon>ecological metagenomes</taxon>
    </lineage>
</organism>